<dbReference type="EMBL" id="BAABDH010000035">
    <property type="protein sequence ID" value="GAA3934299.1"/>
    <property type="molecule type" value="Genomic_DNA"/>
</dbReference>
<dbReference type="Gene3D" id="2.60.40.10">
    <property type="entry name" value="Immunoglobulins"/>
    <property type="match status" value="1"/>
</dbReference>
<name>A0ABP7N0Y2_9BACT</name>
<reference evidence="4" key="1">
    <citation type="journal article" date="2019" name="Int. J. Syst. Evol. Microbiol.">
        <title>The Global Catalogue of Microorganisms (GCM) 10K type strain sequencing project: providing services to taxonomists for standard genome sequencing and annotation.</title>
        <authorList>
            <consortium name="The Broad Institute Genomics Platform"/>
            <consortium name="The Broad Institute Genome Sequencing Center for Infectious Disease"/>
            <person name="Wu L."/>
            <person name="Ma J."/>
        </authorList>
    </citation>
    <scope>NUCLEOTIDE SEQUENCE [LARGE SCALE GENOMIC DNA]</scope>
    <source>
        <strain evidence="4">JCM 17214</strain>
    </source>
</reference>
<dbReference type="Pfam" id="PF00041">
    <property type="entry name" value="fn3"/>
    <property type="match status" value="1"/>
</dbReference>
<dbReference type="InterPro" id="IPR026444">
    <property type="entry name" value="Secre_tail"/>
</dbReference>
<proteinExistence type="predicted"/>
<feature type="chain" id="PRO_5046101259" description="Fibronectin type-III domain-containing protein" evidence="1">
    <location>
        <begin position="33"/>
        <end position="895"/>
    </location>
</feature>
<dbReference type="SMART" id="SM00060">
    <property type="entry name" value="FN3"/>
    <property type="match status" value="1"/>
</dbReference>
<keyword evidence="4" id="KW-1185">Reference proteome</keyword>
<dbReference type="Pfam" id="PF07705">
    <property type="entry name" value="CARDB"/>
    <property type="match status" value="1"/>
</dbReference>
<feature type="signal peptide" evidence="1">
    <location>
        <begin position="1"/>
        <end position="32"/>
    </location>
</feature>
<sequence length="895" mass="93014">MTNPYTTSRPTKRWRQLGLAAALALGSTSAYAQLDYVPSNASNLAGTYTDLATTGTVITTANNDDANSAVTPIGFSFTFNGTAYTDFVLNTNGFIKLGTTPPSAANIFNFVAAPDLNIIAPLGGIDLTGAPNQTTSPTEFRVSTTGAAGSRVCTIQWENLADKTAQFATIQFQAKLYEGSSRIEFVYGAWTAGTAAPIGVGFLVGLKGASATPADRLFAQKASSATAWTTTVFAAEAGGLIPSHFVRNTFLPDAGRTYRFNQGTPVPVVDATVATVYTLGKLATPTSLPHAVSAAVRNLGNQPLTNLPVTLTVGGANTFSNTQTVASLAAGATTIVTFAPYPATLALGTNNVSVQTTVSGDVNTANNTATYTQVVTPNRATYIDDTQPFAATGIGAGAADGVIATKHFAVQPAAVNEVKFTFAASANNVQPYQVVIFDATGTGGTPGAVLYTSATLTRTPAAGAVTIPLPGVPVSGAYYVGIKEPSGGTSNPQIAYQNEDPLRVATYYFRGLPTDPWTDISATTFKTRLAMEVAYGAAATCLPPTAVTVTGTTGNSGTFTFTGPANGTGYTVIYGVTGFNPATGGTTVTITGSPYTISGLNSSTTYQFYIRANCGATDQSTLSGPFSFTTACIAPIITTFPYAENFDGVAAGTLPCGITVTDSNNDANTWSVIASTSSASAPNAMRYNYSTTNPGDDWFFTPAMFMRAGTRYQLQFKYRANSATLYPERMEVKFGNAATPAAMTTTIFQNANILGTTYTTTSPGTAPTQVAPIVPAANGNVFIGFHAYSLADQFSLFVDDITVVAITGTSAALDRSINVFPNPSTGIVTLDIKGANAKGAMQVEVTNMLGQTIHTSMVSDNQLNKLDLSNLAAGLYTLKVKSGNDYSIRQLVIQK</sequence>
<dbReference type="Pfam" id="PF18962">
    <property type="entry name" value="Por_Secre_tail"/>
    <property type="match status" value="1"/>
</dbReference>
<comment type="caution">
    <text evidence="3">The sequence shown here is derived from an EMBL/GenBank/DDBJ whole genome shotgun (WGS) entry which is preliminary data.</text>
</comment>
<organism evidence="3 4">
    <name type="scientific">Hymenobacter algoricola</name>
    <dbReference type="NCBI Taxonomy" id="486267"/>
    <lineage>
        <taxon>Bacteria</taxon>
        <taxon>Pseudomonadati</taxon>
        <taxon>Bacteroidota</taxon>
        <taxon>Cytophagia</taxon>
        <taxon>Cytophagales</taxon>
        <taxon>Hymenobacteraceae</taxon>
        <taxon>Hymenobacter</taxon>
    </lineage>
</organism>
<evidence type="ECO:0000313" key="4">
    <source>
        <dbReference type="Proteomes" id="UP001499909"/>
    </source>
</evidence>
<dbReference type="Proteomes" id="UP001499909">
    <property type="component" value="Unassembled WGS sequence"/>
</dbReference>
<keyword evidence="1" id="KW-0732">Signal</keyword>
<dbReference type="InterPro" id="IPR013783">
    <property type="entry name" value="Ig-like_fold"/>
</dbReference>
<evidence type="ECO:0000313" key="3">
    <source>
        <dbReference type="EMBL" id="GAA3934299.1"/>
    </source>
</evidence>
<accession>A0ABP7N0Y2</accession>
<gene>
    <name evidence="3" type="ORF">GCM10022406_18500</name>
</gene>
<dbReference type="SUPFAM" id="SSF49265">
    <property type="entry name" value="Fibronectin type III"/>
    <property type="match status" value="1"/>
</dbReference>
<dbReference type="PROSITE" id="PS50853">
    <property type="entry name" value="FN3"/>
    <property type="match status" value="1"/>
</dbReference>
<dbReference type="NCBIfam" id="NF038128">
    <property type="entry name" value="choice_anch_J"/>
    <property type="match status" value="1"/>
</dbReference>
<dbReference type="InterPro" id="IPR036116">
    <property type="entry name" value="FN3_sf"/>
</dbReference>
<feature type="domain" description="Fibronectin type-III" evidence="2">
    <location>
        <begin position="543"/>
        <end position="633"/>
    </location>
</feature>
<dbReference type="NCBIfam" id="TIGR04183">
    <property type="entry name" value="Por_Secre_tail"/>
    <property type="match status" value="1"/>
</dbReference>
<dbReference type="CDD" id="cd00063">
    <property type="entry name" value="FN3"/>
    <property type="match status" value="1"/>
</dbReference>
<evidence type="ECO:0000259" key="2">
    <source>
        <dbReference type="PROSITE" id="PS50853"/>
    </source>
</evidence>
<dbReference type="Gene3D" id="2.60.120.200">
    <property type="match status" value="1"/>
</dbReference>
<evidence type="ECO:0000256" key="1">
    <source>
        <dbReference type="SAM" id="SignalP"/>
    </source>
</evidence>
<dbReference type="RefSeq" id="WP_345112816.1">
    <property type="nucleotide sequence ID" value="NZ_BAABDH010000035.1"/>
</dbReference>
<protein>
    <recommendedName>
        <fullName evidence="2">Fibronectin type-III domain-containing protein</fullName>
    </recommendedName>
</protein>
<dbReference type="InterPro" id="IPR011635">
    <property type="entry name" value="CARDB"/>
</dbReference>
<dbReference type="InterPro" id="IPR003961">
    <property type="entry name" value="FN3_dom"/>
</dbReference>